<dbReference type="Gene3D" id="1.10.1740.10">
    <property type="match status" value="1"/>
</dbReference>
<dbReference type="PANTHER" id="PTHR43133">
    <property type="entry name" value="RNA POLYMERASE ECF-TYPE SIGMA FACTO"/>
    <property type="match status" value="1"/>
</dbReference>
<evidence type="ECO:0000256" key="6">
    <source>
        <dbReference type="RuleBase" id="RU000716"/>
    </source>
</evidence>
<dbReference type="GO" id="GO:0003677">
    <property type="term" value="F:DNA binding"/>
    <property type="evidence" value="ECO:0007669"/>
    <property type="project" value="UniProtKB-KW"/>
</dbReference>
<dbReference type="Pfam" id="PF08281">
    <property type="entry name" value="Sigma70_r4_2"/>
    <property type="match status" value="1"/>
</dbReference>
<keyword evidence="10" id="KW-1185">Reference proteome</keyword>
<dbReference type="NCBIfam" id="TIGR02937">
    <property type="entry name" value="sigma70-ECF"/>
    <property type="match status" value="1"/>
</dbReference>
<dbReference type="InterPro" id="IPR036388">
    <property type="entry name" value="WH-like_DNA-bd_sf"/>
</dbReference>
<dbReference type="Proteomes" id="UP000017973">
    <property type="component" value="Unassembled WGS sequence"/>
</dbReference>
<dbReference type="PANTHER" id="PTHR43133:SF60">
    <property type="entry name" value="RNA POLYMERASE SIGMA FACTOR SIGV"/>
    <property type="match status" value="1"/>
</dbReference>
<gene>
    <name evidence="9" type="ORF">T458_11000</name>
</gene>
<dbReference type="InterPro" id="IPR007627">
    <property type="entry name" value="RNA_pol_sigma70_r2"/>
</dbReference>
<comment type="caution">
    <text evidence="9">The sequence shown here is derived from an EMBL/GenBank/DDBJ whole genome shotgun (WGS) entry which is preliminary data.</text>
</comment>
<keyword evidence="5 6" id="KW-0804">Transcription</keyword>
<dbReference type="HOGENOM" id="CLU_047691_3_1_9"/>
<dbReference type="SUPFAM" id="SSF88946">
    <property type="entry name" value="Sigma2 domain of RNA polymerase sigma factors"/>
    <property type="match status" value="1"/>
</dbReference>
<proteinExistence type="inferred from homology"/>
<dbReference type="InterPro" id="IPR014284">
    <property type="entry name" value="RNA_pol_sigma-70_dom"/>
</dbReference>
<dbReference type="Pfam" id="PF04542">
    <property type="entry name" value="Sigma70_r2"/>
    <property type="match status" value="1"/>
</dbReference>
<evidence type="ECO:0000256" key="5">
    <source>
        <dbReference type="ARBA" id="ARBA00023163"/>
    </source>
</evidence>
<dbReference type="eggNOG" id="COG1595">
    <property type="taxonomic scope" value="Bacteria"/>
</dbReference>
<dbReference type="InterPro" id="IPR013249">
    <property type="entry name" value="RNA_pol_sigma70_r4_t2"/>
</dbReference>
<keyword evidence="3 6" id="KW-0731">Sigma factor</keyword>
<feature type="domain" description="RNA polymerase sigma factor 70 region 4 type 2" evidence="8">
    <location>
        <begin position="134"/>
        <end position="186"/>
    </location>
</feature>
<keyword evidence="2 6" id="KW-0805">Transcription regulation</keyword>
<evidence type="ECO:0000256" key="1">
    <source>
        <dbReference type="ARBA" id="ARBA00010641"/>
    </source>
</evidence>
<dbReference type="EMBL" id="AYJU01000015">
    <property type="protein sequence ID" value="EST54998.1"/>
    <property type="molecule type" value="Genomic_DNA"/>
</dbReference>
<accession>V6MHS9</accession>
<protein>
    <recommendedName>
        <fullName evidence="6">RNA polymerase sigma factor</fullName>
    </recommendedName>
</protein>
<dbReference type="STRING" id="1408254.T458_11000"/>
<dbReference type="PATRIC" id="fig|1408254.3.peg.2163"/>
<dbReference type="SUPFAM" id="SSF88659">
    <property type="entry name" value="Sigma3 and sigma4 domains of RNA polymerase sigma factors"/>
    <property type="match status" value="1"/>
</dbReference>
<evidence type="ECO:0000313" key="10">
    <source>
        <dbReference type="Proteomes" id="UP000017973"/>
    </source>
</evidence>
<dbReference type="GO" id="GO:0016987">
    <property type="term" value="F:sigma factor activity"/>
    <property type="evidence" value="ECO:0007669"/>
    <property type="project" value="UniProtKB-KW"/>
</dbReference>
<dbReference type="AlphaFoldDB" id="V6MHS9"/>
<dbReference type="PROSITE" id="PS01063">
    <property type="entry name" value="SIGMA70_ECF"/>
    <property type="match status" value="1"/>
</dbReference>
<dbReference type="InterPro" id="IPR013324">
    <property type="entry name" value="RNA_pol_sigma_r3/r4-like"/>
</dbReference>
<feature type="domain" description="RNA polymerase sigma-70 region 2" evidence="7">
    <location>
        <begin position="36"/>
        <end position="100"/>
    </location>
</feature>
<dbReference type="InterPro" id="IPR013325">
    <property type="entry name" value="RNA_pol_sigma_r2"/>
</dbReference>
<keyword evidence="4 6" id="KW-0238">DNA-binding</keyword>
<dbReference type="GO" id="GO:0006950">
    <property type="term" value="P:response to stress"/>
    <property type="evidence" value="ECO:0007669"/>
    <property type="project" value="UniProtKB-ARBA"/>
</dbReference>
<dbReference type="GO" id="GO:0006352">
    <property type="term" value="P:DNA-templated transcription initiation"/>
    <property type="evidence" value="ECO:0007669"/>
    <property type="project" value="InterPro"/>
</dbReference>
<reference evidence="9 10" key="1">
    <citation type="journal article" date="2014" name="Genome Announc.">
        <title>Draft Genome Sequence of Brevibacillus panacihumi Strain W25, a Halotolerant Hydrocarbon-Degrading Bacterium.</title>
        <authorList>
            <person name="Wang X."/>
            <person name="Jin D."/>
            <person name="Zhou L."/>
            <person name="Wu L."/>
            <person name="An W."/>
            <person name="Chen Y."/>
            <person name="Zhao L."/>
        </authorList>
    </citation>
    <scope>NUCLEOTIDE SEQUENCE [LARGE SCALE GENOMIC DNA]</scope>
    <source>
        <strain evidence="9 10">W25</strain>
    </source>
</reference>
<dbReference type="InterPro" id="IPR000838">
    <property type="entry name" value="RNA_pol_sigma70_ECF_CS"/>
</dbReference>
<dbReference type="InterPro" id="IPR039425">
    <property type="entry name" value="RNA_pol_sigma-70-like"/>
</dbReference>
<evidence type="ECO:0000256" key="3">
    <source>
        <dbReference type="ARBA" id="ARBA00023082"/>
    </source>
</evidence>
<evidence type="ECO:0000313" key="9">
    <source>
        <dbReference type="EMBL" id="EST54998.1"/>
    </source>
</evidence>
<comment type="similarity">
    <text evidence="1 6">Belongs to the sigma-70 factor family. ECF subfamily.</text>
</comment>
<evidence type="ECO:0000256" key="4">
    <source>
        <dbReference type="ARBA" id="ARBA00023125"/>
    </source>
</evidence>
<dbReference type="CDD" id="cd06171">
    <property type="entry name" value="Sigma70_r4"/>
    <property type="match status" value="1"/>
</dbReference>
<evidence type="ECO:0000256" key="2">
    <source>
        <dbReference type="ARBA" id="ARBA00023015"/>
    </source>
</evidence>
<evidence type="ECO:0000259" key="8">
    <source>
        <dbReference type="Pfam" id="PF08281"/>
    </source>
</evidence>
<sequence length="202" mass="23575">MLYLKGGREERRLEEKSMYSPVTLLAQTDSYAFEELMNTHLSGVYRLCCWLVKDPVAAEDLTQEVFLQAYRHLGSFRGESQLGTWLYRIAVNESKRYLRSWSVRKLLYFSPSHTTFETASGPALSDEENGSALKQLERLVHSLPFRHKQIIVLYYYEELSAERIAEILDMKVGAVYTRLHRAREALKKKALEEGTEWIWTND</sequence>
<evidence type="ECO:0000259" key="7">
    <source>
        <dbReference type="Pfam" id="PF04542"/>
    </source>
</evidence>
<organism evidence="9 10">
    <name type="scientific">Brevibacillus panacihumi W25</name>
    <dbReference type="NCBI Taxonomy" id="1408254"/>
    <lineage>
        <taxon>Bacteria</taxon>
        <taxon>Bacillati</taxon>
        <taxon>Bacillota</taxon>
        <taxon>Bacilli</taxon>
        <taxon>Bacillales</taxon>
        <taxon>Paenibacillaceae</taxon>
        <taxon>Brevibacillus</taxon>
    </lineage>
</organism>
<name>V6MHS9_9BACL</name>
<dbReference type="Gene3D" id="1.10.10.10">
    <property type="entry name" value="Winged helix-like DNA-binding domain superfamily/Winged helix DNA-binding domain"/>
    <property type="match status" value="1"/>
</dbReference>